<organism evidence="1 2">
    <name type="scientific">Mycolicibacter senuensis</name>
    <dbReference type="NCBI Taxonomy" id="386913"/>
    <lineage>
        <taxon>Bacteria</taxon>
        <taxon>Bacillati</taxon>
        <taxon>Actinomycetota</taxon>
        <taxon>Actinomycetes</taxon>
        <taxon>Mycobacteriales</taxon>
        <taxon>Mycobacteriaceae</taxon>
        <taxon>Mycolicibacter</taxon>
    </lineage>
</organism>
<dbReference type="Proteomes" id="UP000465263">
    <property type="component" value="Unassembled WGS sequence"/>
</dbReference>
<evidence type="ECO:0000313" key="1">
    <source>
        <dbReference type="EMBL" id="GFG71473.1"/>
    </source>
</evidence>
<evidence type="ECO:0000313" key="2">
    <source>
        <dbReference type="Proteomes" id="UP000465263"/>
    </source>
</evidence>
<sequence length="196" mass="21927">MEIDRNDVDAFAQMMLTAYLATAADARGFTNEWGAPPTQLHKAHYFRSIVQAQVTQSSQYKLHPEYVEFGRVQVTAESKQWSWLIRSKSAIGIEESMTHQGQLELFSVRRQVATELPSLLAYNFARAGMGLWTCPTKKMPNRSRLIPARALDFLGFWPFEAATPPEGGGGGITFDQGEPEAFDQLGDLNFDDFGES</sequence>
<name>A0A7I9XNB6_9MYCO</name>
<gene>
    <name evidence="1" type="ORF">MSEN_31930</name>
</gene>
<dbReference type="RefSeq" id="WP_234807222.1">
    <property type="nucleotide sequence ID" value="NZ_BLKV01000002.1"/>
</dbReference>
<protein>
    <submittedName>
        <fullName evidence="1">Uncharacterized protein</fullName>
    </submittedName>
</protein>
<comment type="caution">
    <text evidence="1">The sequence shown here is derived from an EMBL/GenBank/DDBJ whole genome shotgun (WGS) entry which is preliminary data.</text>
</comment>
<dbReference type="AlphaFoldDB" id="A0A7I9XNB6"/>
<keyword evidence="2" id="KW-1185">Reference proteome</keyword>
<reference evidence="1 2" key="1">
    <citation type="journal article" date="2019" name="Emerg. Microbes Infect.">
        <title>Comprehensive subspecies identification of 175 nontuberculous mycobacteria species based on 7547 genomic profiles.</title>
        <authorList>
            <person name="Matsumoto Y."/>
            <person name="Kinjo T."/>
            <person name="Motooka D."/>
            <person name="Nabeya D."/>
            <person name="Jung N."/>
            <person name="Uechi K."/>
            <person name="Horii T."/>
            <person name="Iida T."/>
            <person name="Fujita J."/>
            <person name="Nakamura S."/>
        </authorList>
    </citation>
    <scope>NUCLEOTIDE SEQUENCE [LARGE SCALE GENOMIC DNA]</scope>
    <source>
        <strain evidence="1 2">JCM 16017</strain>
    </source>
</reference>
<proteinExistence type="predicted"/>
<accession>A0A7I9XNB6</accession>
<dbReference type="EMBL" id="BLKV01000002">
    <property type="protein sequence ID" value="GFG71473.1"/>
    <property type="molecule type" value="Genomic_DNA"/>
</dbReference>